<accession>A0A4Q1RGW9</accession>
<comment type="function">
    <text evidence="7">May play the central regulatory role in sporulation. It may be an element of the effector pathway responsible for the activation of sporulation genes in response to nutritional stress. Spo0A may act in concert with spo0H (a sigma factor) to control the expression of some genes that are critical to the sporulation process.</text>
</comment>
<evidence type="ECO:0000256" key="8">
    <source>
        <dbReference type="PROSITE-ProRule" id="PRU00169"/>
    </source>
</evidence>
<evidence type="ECO:0000256" key="3">
    <source>
        <dbReference type="ARBA" id="ARBA00023012"/>
    </source>
</evidence>
<dbReference type="PANTHER" id="PTHR48111:SF40">
    <property type="entry name" value="PHOSPHATE REGULON TRANSCRIPTIONAL REGULATORY PROTEIN PHOB"/>
    <property type="match status" value="1"/>
</dbReference>
<evidence type="ECO:0000256" key="5">
    <source>
        <dbReference type="ARBA" id="ARBA00023125"/>
    </source>
</evidence>
<dbReference type="InterPro" id="IPR001789">
    <property type="entry name" value="Sig_transdc_resp-reg_receiver"/>
</dbReference>
<feature type="domain" description="Response regulatory" evidence="10">
    <location>
        <begin position="3"/>
        <end position="116"/>
    </location>
</feature>
<proteinExistence type="predicted"/>
<dbReference type="InterPro" id="IPR036388">
    <property type="entry name" value="WH-like_DNA-bd_sf"/>
</dbReference>
<gene>
    <name evidence="12" type="ORF">ETP43_06535</name>
</gene>
<dbReference type="PANTHER" id="PTHR48111">
    <property type="entry name" value="REGULATOR OF RPOS"/>
    <property type="match status" value="1"/>
</dbReference>
<dbReference type="OrthoDB" id="9779174at2"/>
<evidence type="ECO:0000256" key="9">
    <source>
        <dbReference type="PROSITE-ProRule" id="PRU01091"/>
    </source>
</evidence>
<dbReference type="GO" id="GO:0000156">
    <property type="term" value="F:phosphorelay response regulator activity"/>
    <property type="evidence" value="ECO:0007669"/>
    <property type="project" value="TreeGrafter"/>
</dbReference>
<dbReference type="InterPro" id="IPR011006">
    <property type="entry name" value="CheY-like_superfamily"/>
</dbReference>
<dbReference type="GO" id="GO:0032993">
    <property type="term" value="C:protein-DNA complex"/>
    <property type="evidence" value="ECO:0007669"/>
    <property type="project" value="TreeGrafter"/>
</dbReference>
<feature type="domain" description="OmpR/PhoB-type" evidence="11">
    <location>
        <begin position="124"/>
        <end position="224"/>
    </location>
</feature>
<evidence type="ECO:0000259" key="11">
    <source>
        <dbReference type="PROSITE" id="PS51755"/>
    </source>
</evidence>
<keyword evidence="5 9" id="KW-0238">DNA-binding</keyword>
<feature type="DNA-binding region" description="OmpR/PhoB-type" evidence="9">
    <location>
        <begin position="124"/>
        <end position="224"/>
    </location>
</feature>
<dbReference type="SMART" id="SM00448">
    <property type="entry name" value="REC"/>
    <property type="match status" value="1"/>
</dbReference>
<dbReference type="InterPro" id="IPR039420">
    <property type="entry name" value="WalR-like"/>
</dbReference>
<dbReference type="PROSITE" id="PS50110">
    <property type="entry name" value="RESPONSE_REGULATORY"/>
    <property type="match status" value="1"/>
</dbReference>
<evidence type="ECO:0000256" key="4">
    <source>
        <dbReference type="ARBA" id="ARBA00023015"/>
    </source>
</evidence>
<dbReference type="RefSeq" id="WP_129257455.1">
    <property type="nucleotide sequence ID" value="NZ_SDKC01000001.1"/>
</dbReference>
<dbReference type="GO" id="GO:0005829">
    <property type="term" value="C:cytosol"/>
    <property type="evidence" value="ECO:0007669"/>
    <property type="project" value="TreeGrafter"/>
</dbReference>
<keyword evidence="4" id="KW-0805">Transcription regulation</keyword>
<protein>
    <recommendedName>
        <fullName evidence="1">Stage 0 sporulation protein A homolog</fullName>
    </recommendedName>
</protein>
<dbReference type="Gene3D" id="3.40.50.2300">
    <property type="match status" value="1"/>
</dbReference>
<dbReference type="SMART" id="SM00862">
    <property type="entry name" value="Trans_reg_C"/>
    <property type="match status" value="1"/>
</dbReference>
<name>A0A4Q1RGW9_9FIRM</name>
<dbReference type="PROSITE" id="PS51755">
    <property type="entry name" value="OMPR_PHOB"/>
    <property type="match status" value="1"/>
</dbReference>
<keyword evidence="3" id="KW-0902">Two-component regulatory system</keyword>
<sequence>MYKIAVIEDDTLLGQALVEMLTSHGYQAFAAESVTKARRLLERQPVDLLLIDRGLADGDGVELCRQRSGQEKLPAIFLTARDEEEGIVEAFDAGADDYLVKPVALAVLLKHIEAVLRRTGGEPNQVFYYQDFSLDYDRKEARIQGQPVALTPKEYGILEVLTQNQKKVVTKRMLLEQVWDDGGNFVEENTLHVTLNRLKKKIEPDPAHPVYVKNVFGLGYTFGE</sequence>
<keyword evidence="6" id="KW-0804">Transcription</keyword>
<organism evidence="12 13">
    <name type="scientific">Blautia faecicola</name>
    <dbReference type="NCBI Taxonomy" id="2509240"/>
    <lineage>
        <taxon>Bacteria</taxon>
        <taxon>Bacillati</taxon>
        <taxon>Bacillota</taxon>
        <taxon>Clostridia</taxon>
        <taxon>Lachnospirales</taxon>
        <taxon>Lachnospiraceae</taxon>
        <taxon>Blautia</taxon>
    </lineage>
</organism>
<dbReference type="Pfam" id="PF00072">
    <property type="entry name" value="Response_reg"/>
    <property type="match status" value="1"/>
</dbReference>
<dbReference type="Pfam" id="PF00486">
    <property type="entry name" value="Trans_reg_C"/>
    <property type="match status" value="1"/>
</dbReference>
<evidence type="ECO:0000313" key="12">
    <source>
        <dbReference type="EMBL" id="RXS74910.1"/>
    </source>
</evidence>
<dbReference type="InterPro" id="IPR001867">
    <property type="entry name" value="OmpR/PhoB-type_DNA-bd"/>
</dbReference>
<evidence type="ECO:0000256" key="7">
    <source>
        <dbReference type="ARBA" id="ARBA00024867"/>
    </source>
</evidence>
<keyword evidence="2 8" id="KW-0597">Phosphoprotein</keyword>
<reference evidence="12 13" key="1">
    <citation type="submission" date="2019-01" db="EMBL/GenBank/DDBJ databases">
        <title>Blautia sp. nov. KGMB01111 isolated human feces.</title>
        <authorList>
            <person name="Park J.-E."/>
            <person name="Kim J.-S."/>
            <person name="Park S.-H."/>
        </authorList>
    </citation>
    <scope>NUCLEOTIDE SEQUENCE [LARGE SCALE GENOMIC DNA]</scope>
    <source>
        <strain evidence="12 13">KGMB01111</strain>
    </source>
</reference>
<dbReference type="AlphaFoldDB" id="A0A4Q1RGW9"/>
<dbReference type="SUPFAM" id="SSF52172">
    <property type="entry name" value="CheY-like"/>
    <property type="match status" value="1"/>
</dbReference>
<dbReference type="CDD" id="cd00383">
    <property type="entry name" value="trans_reg_C"/>
    <property type="match status" value="1"/>
</dbReference>
<evidence type="ECO:0000256" key="6">
    <source>
        <dbReference type="ARBA" id="ARBA00023163"/>
    </source>
</evidence>
<dbReference type="EMBL" id="SDKC01000001">
    <property type="protein sequence ID" value="RXS74910.1"/>
    <property type="molecule type" value="Genomic_DNA"/>
</dbReference>
<comment type="caution">
    <text evidence="12">The sequence shown here is derived from an EMBL/GenBank/DDBJ whole genome shotgun (WGS) entry which is preliminary data.</text>
</comment>
<dbReference type="GO" id="GO:0006355">
    <property type="term" value="P:regulation of DNA-templated transcription"/>
    <property type="evidence" value="ECO:0007669"/>
    <property type="project" value="InterPro"/>
</dbReference>
<evidence type="ECO:0000256" key="2">
    <source>
        <dbReference type="ARBA" id="ARBA00022553"/>
    </source>
</evidence>
<dbReference type="GO" id="GO:0000976">
    <property type="term" value="F:transcription cis-regulatory region binding"/>
    <property type="evidence" value="ECO:0007669"/>
    <property type="project" value="TreeGrafter"/>
</dbReference>
<dbReference type="Gene3D" id="1.10.10.10">
    <property type="entry name" value="Winged helix-like DNA-binding domain superfamily/Winged helix DNA-binding domain"/>
    <property type="match status" value="1"/>
</dbReference>
<dbReference type="Proteomes" id="UP000290106">
    <property type="component" value="Unassembled WGS sequence"/>
</dbReference>
<keyword evidence="13" id="KW-1185">Reference proteome</keyword>
<feature type="modified residue" description="4-aspartylphosphate" evidence="8">
    <location>
        <position position="52"/>
    </location>
</feature>
<evidence type="ECO:0000259" key="10">
    <source>
        <dbReference type="PROSITE" id="PS50110"/>
    </source>
</evidence>
<evidence type="ECO:0000256" key="1">
    <source>
        <dbReference type="ARBA" id="ARBA00018672"/>
    </source>
</evidence>
<evidence type="ECO:0000313" key="13">
    <source>
        <dbReference type="Proteomes" id="UP000290106"/>
    </source>
</evidence>